<dbReference type="AlphaFoldDB" id="A0A7R9GX86"/>
<feature type="compositionally biased region" description="Pro residues" evidence="1">
    <location>
        <begin position="112"/>
        <end position="124"/>
    </location>
</feature>
<proteinExistence type="predicted"/>
<protein>
    <submittedName>
        <fullName evidence="2">Uncharacterized protein</fullName>
    </submittedName>
</protein>
<feature type="compositionally biased region" description="Low complexity" evidence="1">
    <location>
        <begin position="87"/>
        <end position="111"/>
    </location>
</feature>
<name>A0A7R9GX86_TIMPO</name>
<gene>
    <name evidence="2" type="ORF">TPSB3V08_LOCUS2252</name>
</gene>
<sequence length="336" mass="36472">MDLRIDRMRVDLKLRRLNLEELNTHLRRGKVEEHLVKIHPRSPDRDSNLHLPILGSLAQHKTSALANYSTELAVSSGSASPTPPPHSSTSTLPATSSSTTAVTSSAPVARPGSPPTTPGAPPPRCCETGRPIYTDPLTGQTVCSCQYDLLSYQRLASAGVGAAGIPALSMYSAPYADGMAAYFPALGADQAPFYTATVELEEVNPHLRGGREKNPFRNHHHPLSLPDRDSNLDLPILSSRAQHDKRAAGLELKENLASGAAWPYPSVYHPYDAAFAGYPFNGYLQVLTRQTTTRIIEVGERGWLKRGMKGTKEAVERKSLKVLHNKRGPFNSRGGG</sequence>
<feature type="region of interest" description="Disordered" evidence="1">
    <location>
        <begin position="74"/>
        <end position="127"/>
    </location>
</feature>
<reference evidence="2" key="1">
    <citation type="submission" date="2020-11" db="EMBL/GenBank/DDBJ databases">
        <authorList>
            <person name="Tran Van P."/>
        </authorList>
    </citation>
    <scope>NUCLEOTIDE SEQUENCE</scope>
</reference>
<organism evidence="2">
    <name type="scientific">Timema poppense</name>
    <name type="common">Walking stick</name>
    <dbReference type="NCBI Taxonomy" id="170557"/>
    <lineage>
        <taxon>Eukaryota</taxon>
        <taxon>Metazoa</taxon>
        <taxon>Ecdysozoa</taxon>
        <taxon>Arthropoda</taxon>
        <taxon>Hexapoda</taxon>
        <taxon>Insecta</taxon>
        <taxon>Pterygota</taxon>
        <taxon>Neoptera</taxon>
        <taxon>Polyneoptera</taxon>
        <taxon>Phasmatodea</taxon>
        <taxon>Timematodea</taxon>
        <taxon>Timematoidea</taxon>
        <taxon>Timematidae</taxon>
        <taxon>Timema</taxon>
    </lineage>
</organism>
<dbReference type="EMBL" id="OD000876">
    <property type="protein sequence ID" value="CAD7399623.1"/>
    <property type="molecule type" value="Genomic_DNA"/>
</dbReference>
<evidence type="ECO:0000256" key="1">
    <source>
        <dbReference type="SAM" id="MobiDB-lite"/>
    </source>
</evidence>
<evidence type="ECO:0000313" key="2">
    <source>
        <dbReference type="EMBL" id="CAD7399623.1"/>
    </source>
</evidence>
<accession>A0A7R9GX86</accession>